<dbReference type="EMBL" id="MVGC01000508">
    <property type="protein sequence ID" value="RJE18691.1"/>
    <property type="molecule type" value="Genomic_DNA"/>
</dbReference>
<organism evidence="2 3">
    <name type="scientific">Aspergillus sclerotialis</name>
    <dbReference type="NCBI Taxonomy" id="2070753"/>
    <lineage>
        <taxon>Eukaryota</taxon>
        <taxon>Fungi</taxon>
        <taxon>Dikarya</taxon>
        <taxon>Ascomycota</taxon>
        <taxon>Pezizomycotina</taxon>
        <taxon>Eurotiomycetes</taxon>
        <taxon>Eurotiomycetidae</taxon>
        <taxon>Eurotiales</taxon>
        <taxon>Aspergillaceae</taxon>
        <taxon>Aspergillus</taxon>
        <taxon>Aspergillus subgen. Polypaecilum</taxon>
    </lineage>
</organism>
<name>A0A3A2ZNL6_9EURO</name>
<gene>
    <name evidence="2" type="ORF">PHISCL_08975</name>
</gene>
<dbReference type="SUPFAM" id="SSF50998">
    <property type="entry name" value="Quinoprotein alcohol dehydrogenase-like"/>
    <property type="match status" value="1"/>
</dbReference>
<protein>
    <submittedName>
        <fullName evidence="2">WD repeat protein</fullName>
    </submittedName>
</protein>
<evidence type="ECO:0000256" key="1">
    <source>
        <dbReference type="SAM" id="MobiDB-lite"/>
    </source>
</evidence>
<evidence type="ECO:0000313" key="3">
    <source>
        <dbReference type="Proteomes" id="UP000266188"/>
    </source>
</evidence>
<dbReference type="OrthoDB" id="25131at2759"/>
<dbReference type="Proteomes" id="UP000266188">
    <property type="component" value="Unassembled WGS sequence"/>
</dbReference>
<keyword evidence="3" id="KW-1185">Reference proteome</keyword>
<feature type="compositionally biased region" description="Basic residues" evidence="1">
    <location>
        <begin position="82"/>
        <end position="95"/>
    </location>
</feature>
<feature type="region of interest" description="Disordered" evidence="1">
    <location>
        <begin position="63"/>
        <end position="95"/>
    </location>
</feature>
<proteinExistence type="predicted"/>
<dbReference type="AlphaFoldDB" id="A0A3A2ZNL6"/>
<sequence length="95" mass="10915">MAEKRLDLVPLVQSSGPDWKFDFDRENLWRLPGAHGEEVVRSVYLDEQSKSVFTGGEDGFVRAWKPVDEKEGEPQSEGASTKSKKQKKKDRFKPY</sequence>
<accession>A0A3A2ZNL6</accession>
<reference evidence="3" key="1">
    <citation type="submission" date="2017-02" db="EMBL/GenBank/DDBJ databases">
        <authorList>
            <person name="Tafer H."/>
            <person name="Lopandic K."/>
        </authorList>
    </citation>
    <scope>NUCLEOTIDE SEQUENCE [LARGE SCALE GENOMIC DNA]</scope>
    <source>
        <strain evidence="3">CBS 366.77</strain>
    </source>
</reference>
<evidence type="ECO:0000313" key="2">
    <source>
        <dbReference type="EMBL" id="RJE18691.1"/>
    </source>
</evidence>
<comment type="caution">
    <text evidence="2">The sequence shown here is derived from an EMBL/GenBank/DDBJ whole genome shotgun (WGS) entry which is preliminary data.</text>
</comment>
<dbReference type="STRING" id="2070753.A0A3A2ZNL6"/>
<dbReference type="InterPro" id="IPR011047">
    <property type="entry name" value="Quinoprotein_ADH-like_sf"/>
</dbReference>